<feature type="transmembrane region" description="Helical" evidence="1">
    <location>
        <begin position="62"/>
        <end position="80"/>
    </location>
</feature>
<dbReference type="Proteomes" id="UP000229500">
    <property type="component" value="Unassembled WGS sequence"/>
</dbReference>
<keyword evidence="1" id="KW-1133">Transmembrane helix</keyword>
<dbReference type="EMBL" id="PFEL01000043">
    <property type="protein sequence ID" value="PJE69222.1"/>
    <property type="molecule type" value="Genomic_DNA"/>
</dbReference>
<dbReference type="AlphaFoldDB" id="A0A2M8L5Z5"/>
<keyword evidence="1" id="KW-0472">Membrane</keyword>
<organism evidence="2 3">
    <name type="scientific">Candidatus Shapirobacteria bacterium CG10_big_fil_rev_8_21_14_0_10_38_14</name>
    <dbReference type="NCBI Taxonomy" id="1974483"/>
    <lineage>
        <taxon>Bacteria</taxon>
        <taxon>Candidatus Shapironibacteriota</taxon>
    </lineage>
</organism>
<evidence type="ECO:0000313" key="3">
    <source>
        <dbReference type="Proteomes" id="UP000229500"/>
    </source>
</evidence>
<accession>A0A2M8L5Z5</accession>
<feature type="transmembrane region" description="Helical" evidence="1">
    <location>
        <begin position="135"/>
        <end position="153"/>
    </location>
</feature>
<name>A0A2M8L5Z5_9BACT</name>
<keyword evidence="1" id="KW-0812">Transmembrane</keyword>
<reference evidence="3" key="1">
    <citation type="submission" date="2017-09" db="EMBL/GenBank/DDBJ databases">
        <title>Depth-based differentiation of microbial function through sediment-hosted aquifers and enrichment of novel symbionts in the deep terrestrial subsurface.</title>
        <authorList>
            <person name="Probst A.J."/>
            <person name="Ladd B."/>
            <person name="Jarett J.K."/>
            <person name="Geller-Mcgrath D.E."/>
            <person name="Sieber C.M.K."/>
            <person name="Emerson J.B."/>
            <person name="Anantharaman K."/>
            <person name="Thomas B.C."/>
            <person name="Malmstrom R."/>
            <person name="Stieglmeier M."/>
            <person name="Klingl A."/>
            <person name="Woyke T."/>
            <person name="Ryan C.M."/>
            <person name="Banfield J.F."/>
        </authorList>
    </citation>
    <scope>NUCLEOTIDE SEQUENCE [LARGE SCALE GENOMIC DNA]</scope>
</reference>
<sequence>MVETTELTIEPLKEEEIPVIPLDRVSPLDPDFLLFALPFAILVDAIDIILELTSIFVLPKAIGIAMDIVTFTIIGGWIYWRTGRITKSREEQKKAMQKKMAQKSTKMQQQLAKGVTKGPLRKTLTRIGATLLGELIPFVGLLPFWTISVILTLREK</sequence>
<gene>
    <name evidence="2" type="ORF">COU96_00910</name>
</gene>
<evidence type="ECO:0000256" key="1">
    <source>
        <dbReference type="SAM" id="Phobius"/>
    </source>
</evidence>
<feature type="transmembrane region" description="Helical" evidence="1">
    <location>
        <begin position="32"/>
        <end position="50"/>
    </location>
</feature>
<evidence type="ECO:0000313" key="2">
    <source>
        <dbReference type="EMBL" id="PJE69222.1"/>
    </source>
</evidence>
<protein>
    <submittedName>
        <fullName evidence="2">Uncharacterized protein</fullName>
    </submittedName>
</protein>
<comment type="caution">
    <text evidence="2">The sequence shown here is derived from an EMBL/GenBank/DDBJ whole genome shotgun (WGS) entry which is preliminary data.</text>
</comment>
<proteinExistence type="predicted"/>